<feature type="transmembrane region" description="Helical" evidence="1">
    <location>
        <begin position="265"/>
        <end position="282"/>
    </location>
</feature>
<dbReference type="SUPFAM" id="SSF52317">
    <property type="entry name" value="Class I glutamine amidotransferase-like"/>
    <property type="match status" value="1"/>
</dbReference>
<evidence type="ECO:0000313" key="3">
    <source>
        <dbReference type="EMBL" id="QRO49516.1"/>
    </source>
</evidence>
<feature type="domain" description="ABC-type uncharacterised transport system" evidence="2">
    <location>
        <begin position="457"/>
        <end position="699"/>
    </location>
</feature>
<evidence type="ECO:0000313" key="4">
    <source>
        <dbReference type="Proteomes" id="UP000654720"/>
    </source>
</evidence>
<dbReference type="InterPro" id="IPR019196">
    <property type="entry name" value="ABC_transp_unknown"/>
</dbReference>
<accession>A0ABX7H3B7</accession>
<feature type="transmembrane region" description="Helical" evidence="1">
    <location>
        <begin position="234"/>
        <end position="253"/>
    </location>
</feature>
<feature type="transmembrane region" description="Helical" evidence="1">
    <location>
        <begin position="115"/>
        <end position="146"/>
    </location>
</feature>
<feature type="transmembrane region" description="Helical" evidence="1">
    <location>
        <begin position="180"/>
        <end position="199"/>
    </location>
</feature>
<evidence type="ECO:0000259" key="2">
    <source>
        <dbReference type="Pfam" id="PF09822"/>
    </source>
</evidence>
<gene>
    <name evidence="3" type="ORF">I6J59_16645</name>
</gene>
<feature type="transmembrane region" description="Helical" evidence="1">
    <location>
        <begin position="152"/>
        <end position="173"/>
    </location>
</feature>
<protein>
    <submittedName>
        <fullName evidence="3">Gldg family protein</fullName>
    </submittedName>
</protein>
<dbReference type="PANTHER" id="PTHR37305">
    <property type="entry name" value="INTEGRAL MEMBRANE PROTEIN-RELATED"/>
    <property type="match status" value="1"/>
</dbReference>
<dbReference type="Pfam" id="PF09822">
    <property type="entry name" value="ABC_transp_aux"/>
    <property type="match status" value="1"/>
</dbReference>
<keyword evidence="1" id="KW-1133">Transmembrane helix</keyword>
<reference evidence="3 4" key="1">
    <citation type="submission" date="2021-02" db="EMBL/GenBank/DDBJ databases">
        <title>FDA dAtabase for Regulatory Grade micrObial Sequences (FDA-ARGOS): Supporting development and validation of Infectious Disease Dx tests.</title>
        <authorList>
            <person name="Carlson P."/>
            <person name="Fischbach M."/>
            <person name="Hastie J."/>
            <person name="Bilen M."/>
            <person name="Cheng A."/>
            <person name="Tallon L."/>
            <person name="Sadzewicz L."/>
            <person name="Zhao X."/>
            <person name="Boylan J."/>
            <person name="Ott S."/>
            <person name="Bowen H."/>
            <person name="Vavikolanu K."/>
            <person name="Mehta A."/>
            <person name="Aluvathingal J."/>
            <person name="Nadendla S."/>
            <person name="Yan Y."/>
            <person name="Sichtig H."/>
        </authorList>
    </citation>
    <scope>NUCLEOTIDE SEQUENCE [LARGE SCALE GENOMIC DNA]</scope>
    <source>
        <strain evidence="3 4">FDAARGOS_1229</strain>
    </source>
</reference>
<keyword evidence="1" id="KW-0812">Transmembrane</keyword>
<dbReference type="RefSeq" id="WP_051465685.1">
    <property type="nucleotide sequence ID" value="NZ_CAMXLP010000016.1"/>
</dbReference>
<organism evidence="3 4">
    <name type="scientific">Butyricimonas virosa</name>
    <dbReference type="NCBI Taxonomy" id="544645"/>
    <lineage>
        <taxon>Bacteria</taxon>
        <taxon>Pseudomonadati</taxon>
        <taxon>Bacteroidota</taxon>
        <taxon>Bacteroidia</taxon>
        <taxon>Bacteroidales</taxon>
        <taxon>Odoribacteraceae</taxon>
        <taxon>Butyricimonas</taxon>
    </lineage>
</organism>
<name>A0ABX7H3B7_9BACT</name>
<proteinExistence type="predicted"/>
<dbReference type="GeneID" id="93097792"/>
<dbReference type="EMBL" id="CP069450">
    <property type="protein sequence ID" value="QRO49516.1"/>
    <property type="molecule type" value="Genomic_DNA"/>
</dbReference>
<dbReference type="Proteomes" id="UP000654720">
    <property type="component" value="Chromosome"/>
</dbReference>
<dbReference type="PANTHER" id="PTHR37305:SF1">
    <property type="entry name" value="MEMBRANE PROTEIN"/>
    <property type="match status" value="1"/>
</dbReference>
<evidence type="ECO:0000256" key="1">
    <source>
        <dbReference type="SAM" id="Phobius"/>
    </source>
</evidence>
<feature type="transmembrane region" description="Helical" evidence="1">
    <location>
        <begin position="21"/>
        <end position="43"/>
    </location>
</feature>
<feature type="transmembrane region" description="Helical" evidence="1">
    <location>
        <begin position="743"/>
        <end position="765"/>
    </location>
</feature>
<dbReference type="InterPro" id="IPR029062">
    <property type="entry name" value="Class_I_gatase-like"/>
</dbReference>
<keyword evidence="1" id="KW-0472">Membrane</keyword>
<sequence>MKLNNNIKTAIRVAKIELNSMFYSPVAWLVLVIFGFQIGMSFAEVFGDQLRYQDMGYDLWQVTTGVFTGMRGILPPIQRYIYLYIPLITMGLMSREYQSGSIKLLYSSPVKNTSIIFGKFLSMMVYGFALIAVLGVFVLFSAITIVNFDYSLVLSGMVGLYLLILAYSAIGLFMSSITKYQVVAAIGTLAVLAVLNFIGDVGQEYDLVRNITYWLSITGRAYPFIEGLIASDNVFYFIIVIGFFLALSILKLNTEKSIMSLKTKVLKYSGIVLVTFVLGYVSSTPYTKFYYDASYTKENTLAKESQEVIKNLDGGLTITTYVNLLDEDFYNGVPRNRNNDLKRFEKYIRFKPDIEMKYVYYYDKATNSSLEWRFPNKTDEERVELLCQANKLDRKMFMSPGEMKKIIDLGPEQNKFLRIMERDNGQKAFLRMFHDNKKHPDEAEISAALKRFTSPAPKVAFSTGYGSREIDNYGGRGYYLFARDKWFRQALMNNGFDTRTINLDKESLDDSVDVLVISDLRDSLSGVAMAKVQDYIAKGGNLFILGEYGRSENMNKLTSSLGVKFSDGVLVNENEYASPTVVVGFFTEEAARKYPTYEKLEKYGYVVGLPTSVALDYSGVREFEVTPVLVSDKDAWLEKETTDFVDGKLEFNPEAGEKKDVYTVLLTMSRNVGDKEQRIVISGDSDVIGNEALTSGFTGINASNYSIINGSFRWLSYDEFPIDTRRADYIDSNIRLPKGCRSLVNWGCMAIFPLCIAALGIMIIFRRQRK</sequence>
<keyword evidence="4" id="KW-1185">Reference proteome</keyword>
<dbReference type="Pfam" id="PF12679">
    <property type="entry name" value="ABC2_membrane_2"/>
    <property type="match status" value="1"/>
</dbReference>